<evidence type="ECO:0000313" key="4">
    <source>
        <dbReference type="WBParaSite" id="PgR056X_g028_t02"/>
    </source>
</evidence>
<dbReference type="Pfam" id="PF00595">
    <property type="entry name" value="PDZ"/>
    <property type="match status" value="4"/>
</dbReference>
<feature type="domain" description="PDZ" evidence="2">
    <location>
        <begin position="1180"/>
        <end position="1265"/>
    </location>
</feature>
<feature type="region of interest" description="Disordered" evidence="1">
    <location>
        <begin position="755"/>
        <end position="835"/>
    </location>
</feature>
<dbReference type="PROSITE" id="PS50106">
    <property type="entry name" value="PDZ"/>
    <property type="match status" value="4"/>
</dbReference>
<evidence type="ECO:0000313" key="3">
    <source>
        <dbReference type="Proteomes" id="UP000887569"/>
    </source>
</evidence>
<feature type="compositionally biased region" description="Polar residues" evidence="1">
    <location>
        <begin position="770"/>
        <end position="803"/>
    </location>
</feature>
<dbReference type="Gene3D" id="2.30.42.10">
    <property type="match status" value="4"/>
</dbReference>
<evidence type="ECO:0000259" key="2">
    <source>
        <dbReference type="PROSITE" id="PS50106"/>
    </source>
</evidence>
<protein>
    <submittedName>
        <fullName evidence="4">PDZ domain-containing protein</fullName>
    </submittedName>
</protein>
<dbReference type="SMART" id="SM00228">
    <property type="entry name" value="PDZ"/>
    <property type="match status" value="4"/>
</dbReference>
<feature type="compositionally biased region" description="Low complexity" evidence="1">
    <location>
        <begin position="419"/>
        <end position="433"/>
    </location>
</feature>
<dbReference type="InterPro" id="IPR001478">
    <property type="entry name" value="PDZ"/>
</dbReference>
<feature type="compositionally biased region" description="Polar residues" evidence="1">
    <location>
        <begin position="1082"/>
        <end position="1098"/>
    </location>
</feature>
<feature type="region of interest" description="Disordered" evidence="1">
    <location>
        <begin position="1076"/>
        <end position="1098"/>
    </location>
</feature>
<dbReference type="PANTHER" id="PTHR11324:SF16">
    <property type="entry name" value="PDZ DOMAIN-CONTAINING PROTEIN 2"/>
    <property type="match status" value="1"/>
</dbReference>
<feature type="region of interest" description="Disordered" evidence="1">
    <location>
        <begin position="383"/>
        <end position="540"/>
    </location>
</feature>
<feature type="compositionally biased region" description="Low complexity" evidence="1">
    <location>
        <begin position="940"/>
        <end position="954"/>
    </location>
</feature>
<feature type="compositionally biased region" description="Polar residues" evidence="1">
    <location>
        <begin position="506"/>
        <end position="517"/>
    </location>
</feature>
<dbReference type="PANTHER" id="PTHR11324">
    <property type="entry name" value="IL16-RELATED"/>
    <property type="match status" value="1"/>
</dbReference>
<dbReference type="Proteomes" id="UP000887569">
    <property type="component" value="Unplaced"/>
</dbReference>
<sequence>ARIQTIILYRGRSLLAEPRHSKQRRGSGHSLGFSIVGGIDSPRGPMGIFVKTVFADGLAAHSGLIHKGDEIISVNGVELIGTTQAQALHIFKMFSKVDVTLGIRRVPLNSNRFDQPRFEATCARDQEMIAADMSSSLTSSLVRAKLRVKRQSGRNNVVLKTKRALAKKVVAIMREKILLEKSFPDERLGLGIAIESDDKNDSVLSVRVEQVETNSIAYTSGLRVGDRIWYIAGKDVHECSRHMCLALFQQNSTKILLIISRHKPASLQKRAGRCSRAAVANHIRPQSYSKEQRMALQLDTMSTSGGGMTASSNGIVNGAPSHSPLSNDSGFHGDQIVGEQQHIARPLRTKNVFHKPTYDSVFAADPDANTIFDSIDRHFQTNRPHCLSNPLRFPRGEEENRSKSPIAAPVIVPTRLTMSTASRSSSPFYSPSYSKKDADNTSHFSFPSLRQQSNDSLSHQNSGSSFEERLKPTSANLSFTTATTAIPTERPPTPPRNPPPPPPSMQYVSSSPLSMQLSPGVAAKSESPRRSSPLSTKHFLPQSTPRITEIAAASTAAPSSAMSHSGITVGDFPEQILGYDNQEISTTELAMAGFNKQFPRDINESLIEMGITESMPNMFEETGEETELKGGHIKPAEALIDLSVGDEKSDELLEQEHELEHYEIITKPSLSNFGDSIRLTSNEMPTFTSTKAQSPHNKYERFDLRQSKVSDNPSERPEDLTATCITSINFGTSSPSTPFGLRKFSSSANKWSESEVMMNQHGISPPPLENSRTSSSPHENLISPSAVSVASSTIRHSSTNSELSAAPRRYGSIKLSSSSSAQSPSPTYSSYQASRRGVPVNKLIEKFSRNDNGAPVMPAPHGVAAKVRNVAASPTRPRPSISPVRSVRASEWRPSTVVHTNFQESPPSKPAISSLNLSENSSTRDSPTPLYMPGSPRLGTTTSSSHSSLHESSSVRAVTMPQDLLESSPTRASLSPVASRAPPEKPFTSLDANSSLVGTSDEQTKIYSSHSSLQHKGATSPSPTLLNSDTSMGTTIKQSTMRNYTEKSAVTSASVFNFGEASRRKLPIDKISTRRSVDELSAPTQSPTLSTMNSGTATSHVTTKRGAFAGLDFSRYEVADEEIIGRPAEADDAELNAILSAREFTSKKDACSREKPTQQQLAECEEILGSESLADYDIFTVNLKRSARSPEGSVGVILTSASSDHGILVQNVITGSIADHSDFIDRGDRVFFIQGHSTRMMSTAEARALIKSPAPVVSFVLGRCRSTDSSTFAPAPLELFSTVSIDPDRFHYSQKAEEVVLMKGNLGVGLALDGGRGSIYGDRPIVVKRIFEGGSAAKSGRIKVGDQIIAIDGVAINGLSYLEATKTLRSRPEGPVTITIYSRI</sequence>
<evidence type="ECO:0000256" key="1">
    <source>
        <dbReference type="SAM" id="MobiDB-lite"/>
    </source>
</evidence>
<dbReference type="SUPFAM" id="SSF50156">
    <property type="entry name" value="PDZ domain-like"/>
    <property type="match status" value="4"/>
</dbReference>
<feature type="domain" description="PDZ" evidence="2">
    <location>
        <begin position="1298"/>
        <end position="1370"/>
    </location>
</feature>
<reference evidence="4" key="1">
    <citation type="submission" date="2022-11" db="UniProtKB">
        <authorList>
            <consortium name="WormBaseParasite"/>
        </authorList>
    </citation>
    <scope>IDENTIFICATION</scope>
</reference>
<feature type="compositionally biased region" description="Polar residues" evidence="1">
    <location>
        <begin position="441"/>
        <end position="465"/>
    </location>
</feature>
<proteinExistence type="predicted"/>
<feature type="compositionally biased region" description="Polar residues" evidence="1">
    <location>
        <begin position="530"/>
        <end position="540"/>
    </location>
</feature>
<feature type="domain" description="PDZ" evidence="2">
    <location>
        <begin position="22"/>
        <end position="92"/>
    </location>
</feature>
<dbReference type="InterPro" id="IPR036034">
    <property type="entry name" value="PDZ_sf"/>
</dbReference>
<dbReference type="WBParaSite" id="PgR056X_g028_t02">
    <property type="protein sequence ID" value="PgR056X_g028_t02"/>
    <property type="gene ID" value="PgR056X_g028"/>
</dbReference>
<feature type="region of interest" description="Disordered" evidence="1">
    <location>
        <begin position="869"/>
        <end position="1031"/>
    </location>
</feature>
<accession>A0A915BSM7</accession>
<feature type="compositionally biased region" description="Pro residues" evidence="1">
    <location>
        <begin position="489"/>
        <end position="504"/>
    </location>
</feature>
<feature type="compositionally biased region" description="Polar residues" evidence="1">
    <location>
        <begin position="990"/>
        <end position="1031"/>
    </location>
</feature>
<feature type="domain" description="PDZ" evidence="2">
    <location>
        <begin position="176"/>
        <end position="263"/>
    </location>
</feature>
<name>A0A915BSM7_PARUN</name>
<feature type="compositionally biased region" description="Low complexity" evidence="1">
    <location>
        <begin position="816"/>
        <end position="834"/>
    </location>
</feature>
<keyword evidence="3" id="KW-1185">Reference proteome</keyword>
<feature type="compositionally biased region" description="Polar residues" evidence="1">
    <location>
        <begin position="897"/>
        <end position="926"/>
    </location>
</feature>
<organism evidence="3 4">
    <name type="scientific">Parascaris univalens</name>
    <name type="common">Nematode worm</name>
    <dbReference type="NCBI Taxonomy" id="6257"/>
    <lineage>
        <taxon>Eukaryota</taxon>
        <taxon>Metazoa</taxon>
        <taxon>Ecdysozoa</taxon>
        <taxon>Nematoda</taxon>
        <taxon>Chromadorea</taxon>
        <taxon>Rhabditida</taxon>
        <taxon>Spirurina</taxon>
        <taxon>Ascaridomorpha</taxon>
        <taxon>Ascaridoidea</taxon>
        <taxon>Ascarididae</taxon>
        <taxon>Parascaris</taxon>
    </lineage>
</organism>